<gene>
    <name evidence="1" type="ORF">SAMEA2259716_00912</name>
</gene>
<dbReference type="RefSeq" id="WP_005070979.1">
    <property type="nucleotide sequence ID" value="NZ_FVEP01000013.1"/>
</dbReference>
<evidence type="ECO:0000313" key="1">
    <source>
        <dbReference type="EMBL" id="SKL52678.1"/>
    </source>
</evidence>
<dbReference type="Proteomes" id="UP000190074">
    <property type="component" value="Unassembled WGS sequence"/>
</dbReference>
<evidence type="ECO:0000313" key="2">
    <source>
        <dbReference type="Proteomes" id="UP000190074"/>
    </source>
</evidence>
<sequence length="91" mass="10210">MNERAQLLVRYLAEQHALNMTEAMARERISAKVDLTAELMGISRQSAKAYVDEDYVRRMADSFAAAVRDLQARSPRRGLRAVPDQSGIATE</sequence>
<reference evidence="1 2" key="1">
    <citation type="submission" date="2016-11" db="EMBL/GenBank/DDBJ databases">
        <authorList>
            <consortium name="Pathogen Informatics"/>
        </authorList>
    </citation>
    <scope>NUCLEOTIDE SEQUENCE [LARGE SCALE GENOMIC DNA]</scope>
    <source>
        <strain evidence="1 2">911</strain>
    </source>
</reference>
<organism evidence="1 2">
    <name type="scientific">Mycobacteroides abscessus subsp. massiliense</name>
    <dbReference type="NCBI Taxonomy" id="1962118"/>
    <lineage>
        <taxon>Bacteria</taxon>
        <taxon>Bacillati</taxon>
        <taxon>Actinomycetota</taxon>
        <taxon>Actinomycetes</taxon>
        <taxon>Mycobacteriales</taxon>
        <taxon>Mycobacteriaceae</taxon>
        <taxon>Mycobacteroides</taxon>
        <taxon>Mycobacteroides abscessus</taxon>
    </lineage>
</organism>
<dbReference type="EMBL" id="FVGW01000001">
    <property type="protein sequence ID" value="SKL52678.1"/>
    <property type="molecule type" value="Genomic_DNA"/>
</dbReference>
<dbReference type="AlphaFoldDB" id="A0A1U1QLI5"/>
<name>A0A1U1QLI5_9MYCO</name>
<proteinExistence type="predicted"/>
<accession>A0A1U1QLI5</accession>
<protein>
    <submittedName>
        <fullName evidence="1">Uncharacterized protein</fullName>
    </submittedName>
</protein>